<name>B4LBK4_DROVI</name>
<feature type="region of interest" description="Disordered" evidence="1">
    <location>
        <begin position="30"/>
        <end position="65"/>
    </location>
</feature>
<dbReference type="InParanoid" id="B4LBK4"/>
<organism evidence="2 3">
    <name type="scientific">Drosophila virilis</name>
    <name type="common">Fruit fly</name>
    <dbReference type="NCBI Taxonomy" id="7244"/>
    <lineage>
        <taxon>Eukaryota</taxon>
        <taxon>Metazoa</taxon>
        <taxon>Ecdysozoa</taxon>
        <taxon>Arthropoda</taxon>
        <taxon>Hexapoda</taxon>
        <taxon>Insecta</taxon>
        <taxon>Pterygota</taxon>
        <taxon>Neoptera</taxon>
        <taxon>Endopterygota</taxon>
        <taxon>Diptera</taxon>
        <taxon>Brachycera</taxon>
        <taxon>Muscomorpha</taxon>
        <taxon>Ephydroidea</taxon>
        <taxon>Drosophilidae</taxon>
        <taxon>Drosophila</taxon>
    </lineage>
</organism>
<feature type="region of interest" description="Disordered" evidence="1">
    <location>
        <begin position="417"/>
        <end position="456"/>
    </location>
</feature>
<reference evidence="2 3" key="1">
    <citation type="journal article" date="2007" name="Nature">
        <title>Evolution of genes and genomes on the Drosophila phylogeny.</title>
        <authorList>
            <consortium name="Drosophila 12 Genomes Consortium"/>
            <person name="Clark A.G."/>
            <person name="Eisen M.B."/>
            <person name="Smith D.R."/>
            <person name="Bergman C.M."/>
            <person name="Oliver B."/>
            <person name="Markow T.A."/>
            <person name="Kaufman T.C."/>
            <person name="Kellis M."/>
            <person name="Gelbart W."/>
            <person name="Iyer V.N."/>
            <person name="Pollard D.A."/>
            <person name="Sackton T.B."/>
            <person name="Larracuente A.M."/>
            <person name="Singh N.D."/>
            <person name="Abad J.P."/>
            <person name="Abt D.N."/>
            <person name="Adryan B."/>
            <person name="Aguade M."/>
            <person name="Akashi H."/>
            <person name="Anderson W.W."/>
            <person name="Aquadro C.F."/>
            <person name="Ardell D.H."/>
            <person name="Arguello R."/>
            <person name="Artieri C.G."/>
            <person name="Barbash D.A."/>
            <person name="Barker D."/>
            <person name="Barsanti P."/>
            <person name="Batterham P."/>
            <person name="Batzoglou S."/>
            <person name="Begun D."/>
            <person name="Bhutkar A."/>
            <person name="Blanco E."/>
            <person name="Bosak S.A."/>
            <person name="Bradley R.K."/>
            <person name="Brand A.D."/>
            <person name="Brent M.R."/>
            <person name="Brooks A.N."/>
            <person name="Brown R.H."/>
            <person name="Butlin R.K."/>
            <person name="Caggese C."/>
            <person name="Calvi B.R."/>
            <person name="Bernardo de Carvalho A."/>
            <person name="Caspi A."/>
            <person name="Castrezana S."/>
            <person name="Celniker S.E."/>
            <person name="Chang J.L."/>
            <person name="Chapple C."/>
            <person name="Chatterji S."/>
            <person name="Chinwalla A."/>
            <person name="Civetta A."/>
            <person name="Clifton S.W."/>
            <person name="Comeron J.M."/>
            <person name="Costello J.C."/>
            <person name="Coyne J.A."/>
            <person name="Daub J."/>
            <person name="David R.G."/>
            <person name="Delcher A.L."/>
            <person name="Delehaunty K."/>
            <person name="Do C.B."/>
            <person name="Ebling H."/>
            <person name="Edwards K."/>
            <person name="Eickbush T."/>
            <person name="Evans J.D."/>
            <person name="Filipski A."/>
            <person name="Findeiss S."/>
            <person name="Freyhult E."/>
            <person name="Fulton L."/>
            <person name="Fulton R."/>
            <person name="Garcia A.C."/>
            <person name="Gardiner A."/>
            <person name="Garfield D.A."/>
            <person name="Garvin B.E."/>
            <person name="Gibson G."/>
            <person name="Gilbert D."/>
            <person name="Gnerre S."/>
            <person name="Godfrey J."/>
            <person name="Good R."/>
            <person name="Gotea V."/>
            <person name="Gravely B."/>
            <person name="Greenberg A.J."/>
            <person name="Griffiths-Jones S."/>
            <person name="Gross S."/>
            <person name="Guigo R."/>
            <person name="Gustafson E.A."/>
            <person name="Haerty W."/>
            <person name="Hahn M.W."/>
            <person name="Halligan D.L."/>
            <person name="Halpern A.L."/>
            <person name="Halter G.M."/>
            <person name="Han M.V."/>
            <person name="Heger A."/>
            <person name="Hillier L."/>
            <person name="Hinrichs A.S."/>
            <person name="Holmes I."/>
            <person name="Hoskins R.A."/>
            <person name="Hubisz M.J."/>
            <person name="Hultmark D."/>
            <person name="Huntley M.A."/>
            <person name="Jaffe D.B."/>
            <person name="Jagadeeshan S."/>
            <person name="Jeck W.R."/>
            <person name="Johnson J."/>
            <person name="Jones C.D."/>
            <person name="Jordan W.C."/>
            <person name="Karpen G.H."/>
            <person name="Kataoka E."/>
            <person name="Keightley P.D."/>
            <person name="Kheradpour P."/>
            <person name="Kirkness E.F."/>
            <person name="Koerich L.B."/>
            <person name="Kristiansen K."/>
            <person name="Kudrna D."/>
            <person name="Kulathinal R.J."/>
            <person name="Kumar S."/>
            <person name="Kwok R."/>
            <person name="Lander E."/>
            <person name="Langley C.H."/>
            <person name="Lapoint R."/>
            <person name="Lazzaro B.P."/>
            <person name="Lee S.J."/>
            <person name="Levesque L."/>
            <person name="Li R."/>
            <person name="Lin C.F."/>
            <person name="Lin M.F."/>
            <person name="Lindblad-Toh K."/>
            <person name="Llopart A."/>
            <person name="Long M."/>
            <person name="Low L."/>
            <person name="Lozovsky E."/>
            <person name="Lu J."/>
            <person name="Luo M."/>
            <person name="Machado C.A."/>
            <person name="Makalowski W."/>
            <person name="Marzo M."/>
            <person name="Matsuda M."/>
            <person name="Matzkin L."/>
            <person name="McAllister B."/>
            <person name="McBride C.S."/>
            <person name="McKernan B."/>
            <person name="McKernan K."/>
            <person name="Mendez-Lago M."/>
            <person name="Minx P."/>
            <person name="Mollenhauer M.U."/>
            <person name="Montooth K."/>
            <person name="Mount S.M."/>
            <person name="Mu X."/>
            <person name="Myers E."/>
            <person name="Negre B."/>
            <person name="Newfeld S."/>
            <person name="Nielsen R."/>
            <person name="Noor M.A."/>
            <person name="O'Grady P."/>
            <person name="Pachter L."/>
            <person name="Papaceit M."/>
            <person name="Parisi M.J."/>
            <person name="Parisi M."/>
            <person name="Parts L."/>
            <person name="Pedersen J.S."/>
            <person name="Pesole G."/>
            <person name="Phillippy A.M."/>
            <person name="Ponting C.P."/>
            <person name="Pop M."/>
            <person name="Porcelli D."/>
            <person name="Powell J.R."/>
            <person name="Prohaska S."/>
            <person name="Pruitt K."/>
            <person name="Puig M."/>
            <person name="Quesneville H."/>
            <person name="Ram K.R."/>
            <person name="Rand D."/>
            <person name="Rasmussen M.D."/>
            <person name="Reed L.K."/>
            <person name="Reenan R."/>
            <person name="Reily A."/>
            <person name="Remington K.A."/>
            <person name="Rieger T.T."/>
            <person name="Ritchie M.G."/>
            <person name="Robin C."/>
            <person name="Rogers Y.H."/>
            <person name="Rohde C."/>
            <person name="Rozas J."/>
            <person name="Rubenfield M.J."/>
            <person name="Ruiz A."/>
            <person name="Russo S."/>
            <person name="Salzberg S.L."/>
            <person name="Sanchez-Gracia A."/>
            <person name="Saranga D.J."/>
            <person name="Sato H."/>
            <person name="Schaeffer S.W."/>
            <person name="Schatz M.C."/>
            <person name="Schlenke T."/>
            <person name="Schwartz R."/>
            <person name="Segarra C."/>
            <person name="Singh R.S."/>
            <person name="Sirot L."/>
            <person name="Sirota M."/>
            <person name="Sisneros N.B."/>
            <person name="Smith C.D."/>
            <person name="Smith T.F."/>
            <person name="Spieth J."/>
            <person name="Stage D.E."/>
            <person name="Stark A."/>
            <person name="Stephan W."/>
            <person name="Strausberg R.L."/>
            <person name="Strempel S."/>
            <person name="Sturgill D."/>
            <person name="Sutton G."/>
            <person name="Sutton G.G."/>
            <person name="Tao W."/>
            <person name="Teichmann S."/>
            <person name="Tobari Y.N."/>
            <person name="Tomimura Y."/>
            <person name="Tsolas J.M."/>
            <person name="Valente V.L."/>
            <person name="Venter E."/>
            <person name="Venter J.C."/>
            <person name="Vicario S."/>
            <person name="Vieira F.G."/>
            <person name="Vilella A.J."/>
            <person name="Villasante A."/>
            <person name="Walenz B."/>
            <person name="Wang J."/>
            <person name="Wasserman M."/>
            <person name="Watts T."/>
            <person name="Wilson D."/>
            <person name="Wilson R.K."/>
            <person name="Wing R.A."/>
            <person name="Wolfner M.F."/>
            <person name="Wong A."/>
            <person name="Wong G.K."/>
            <person name="Wu C.I."/>
            <person name="Wu G."/>
            <person name="Yamamoto D."/>
            <person name="Yang H.P."/>
            <person name="Yang S.P."/>
            <person name="Yorke J.A."/>
            <person name="Yoshida K."/>
            <person name="Zdobnov E."/>
            <person name="Zhang P."/>
            <person name="Zhang Y."/>
            <person name="Zimin A.V."/>
            <person name="Baldwin J."/>
            <person name="Abdouelleil A."/>
            <person name="Abdulkadir J."/>
            <person name="Abebe A."/>
            <person name="Abera B."/>
            <person name="Abreu J."/>
            <person name="Acer S.C."/>
            <person name="Aftuck L."/>
            <person name="Alexander A."/>
            <person name="An P."/>
            <person name="Anderson E."/>
            <person name="Anderson S."/>
            <person name="Arachi H."/>
            <person name="Azer M."/>
            <person name="Bachantsang P."/>
            <person name="Barry A."/>
            <person name="Bayul T."/>
            <person name="Berlin A."/>
            <person name="Bessette D."/>
            <person name="Bloom T."/>
            <person name="Blye J."/>
            <person name="Boguslavskiy L."/>
            <person name="Bonnet C."/>
            <person name="Boukhgalter B."/>
            <person name="Bourzgui I."/>
            <person name="Brown A."/>
            <person name="Cahill P."/>
            <person name="Channer S."/>
            <person name="Cheshatsang Y."/>
            <person name="Chuda L."/>
            <person name="Citroen M."/>
            <person name="Collymore A."/>
            <person name="Cooke P."/>
            <person name="Costello M."/>
            <person name="D'Aco K."/>
            <person name="Daza R."/>
            <person name="De Haan G."/>
            <person name="DeGray S."/>
            <person name="DeMaso C."/>
            <person name="Dhargay N."/>
            <person name="Dooley K."/>
            <person name="Dooley E."/>
            <person name="Doricent M."/>
            <person name="Dorje P."/>
            <person name="Dorjee K."/>
            <person name="Dupes A."/>
            <person name="Elong R."/>
            <person name="Falk J."/>
            <person name="Farina A."/>
            <person name="Faro S."/>
            <person name="Ferguson D."/>
            <person name="Fisher S."/>
            <person name="Foley C.D."/>
            <person name="Franke A."/>
            <person name="Friedrich D."/>
            <person name="Gadbois L."/>
            <person name="Gearin G."/>
            <person name="Gearin C.R."/>
            <person name="Giannoukos G."/>
            <person name="Goode T."/>
            <person name="Graham J."/>
            <person name="Grandbois E."/>
            <person name="Grewal S."/>
            <person name="Gyaltsen K."/>
            <person name="Hafez N."/>
            <person name="Hagos B."/>
            <person name="Hall J."/>
            <person name="Henson C."/>
            <person name="Hollinger A."/>
            <person name="Honan T."/>
            <person name="Huard M.D."/>
            <person name="Hughes L."/>
            <person name="Hurhula B."/>
            <person name="Husby M.E."/>
            <person name="Kamat A."/>
            <person name="Kanga B."/>
            <person name="Kashin S."/>
            <person name="Khazanovich D."/>
            <person name="Kisner P."/>
            <person name="Lance K."/>
            <person name="Lara M."/>
            <person name="Lee W."/>
            <person name="Lennon N."/>
            <person name="Letendre F."/>
            <person name="LeVine R."/>
            <person name="Lipovsky A."/>
            <person name="Liu X."/>
            <person name="Liu J."/>
            <person name="Liu S."/>
            <person name="Lokyitsang T."/>
            <person name="Lokyitsang Y."/>
            <person name="Lubonja R."/>
            <person name="Lui A."/>
            <person name="MacDonald P."/>
            <person name="Magnisalis V."/>
            <person name="Maru K."/>
            <person name="Matthews C."/>
            <person name="McCusker W."/>
            <person name="McDonough S."/>
            <person name="Mehta T."/>
            <person name="Meldrim J."/>
            <person name="Meneus L."/>
            <person name="Mihai O."/>
            <person name="Mihalev A."/>
            <person name="Mihova T."/>
            <person name="Mittelman R."/>
            <person name="Mlenga V."/>
            <person name="Montmayeur A."/>
            <person name="Mulrain L."/>
            <person name="Navidi A."/>
            <person name="Naylor J."/>
            <person name="Negash T."/>
            <person name="Nguyen T."/>
            <person name="Nguyen N."/>
            <person name="Nicol R."/>
            <person name="Norbu C."/>
            <person name="Norbu N."/>
            <person name="Novod N."/>
            <person name="O'Neill B."/>
            <person name="Osman S."/>
            <person name="Markiewicz E."/>
            <person name="Oyono O.L."/>
            <person name="Patti C."/>
            <person name="Phunkhang P."/>
            <person name="Pierre F."/>
            <person name="Priest M."/>
            <person name="Raghuraman S."/>
            <person name="Rege F."/>
            <person name="Reyes R."/>
            <person name="Rise C."/>
            <person name="Rogov P."/>
            <person name="Ross K."/>
            <person name="Ryan E."/>
            <person name="Settipalli S."/>
            <person name="Shea T."/>
            <person name="Sherpa N."/>
            <person name="Shi L."/>
            <person name="Shih D."/>
            <person name="Sparrow T."/>
            <person name="Spaulding J."/>
            <person name="Stalker J."/>
            <person name="Stange-Thomann N."/>
            <person name="Stavropoulos S."/>
            <person name="Stone C."/>
            <person name="Strader C."/>
            <person name="Tesfaye S."/>
            <person name="Thomson T."/>
            <person name="Thoulutsang Y."/>
            <person name="Thoulutsang D."/>
            <person name="Topham K."/>
            <person name="Topping I."/>
            <person name="Tsamla T."/>
            <person name="Vassiliev H."/>
            <person name="Vo A."/>
            <person name="Wangchuk T."/>
            <person name="Wangdi T."/>
            <person name="Weiand M."/>
            <person name="Wilkinson J."/>
            <person name="Wilson A."/>
            <person name="Yadav S."/>
            <person name="Young G."/>
            <person name="Yu Q."/>
            <person name="Zembek L."/>
            <person name="Zhong D."/>
            <person name="Zimmer A."/>
            <person name="Zwirko Z."/>
            <person name="Jaffe D.B."/>
            <person name="Alvarez P."/>
            <person name="Brockman W."/>
            <person name="Butler J."/>
            <person name="Chin C."/>
            <person name="Gnerre S."/>
            <person name="Grabherr M."/>
            <person name="Kleber M."/>
            <person name="Mauceli E."/>
            <person name="MacCallum I."/>
        </authorList>
    </citation>
    <scope>NUCLEOTIDE SEQUENCE [LARGE SCALE GENOMIC DNA]</scope>
    <source>
        <strain evidence="3">Tucson 15010-1051.87</strain>
    </source>
</reference>
<feature type="compositionally biased region" description="Low complexity" evidence="1">
    <location>
        <begin position="37"/>
        <end position="65"/>
    </location>
</feature>
<evidence type="ECO:0000313" key="2">
    <source>
        <dbReference type="EMBL" id="EDW70814.2"/>
    </source>
</evidence>
<dbReference type="OrthoDB" id="7867201at2759"/>
<dbReference type="STRING" id="7244.B4LBK4"/>
<dbReference type="Proteomes" id="UP000008792">
    <property type="component" value="Unassembled WGS sequence"/>
</dbReference>
<gene>
    <name evidence="2" type="primary">Dvir\GJ13988</name>
    <name evidence="2" type="ORF">Dvir_GJ13988</name>
</gene>
<feature type="compositionally biased region" description="Low complexity" evidence="1">
    <location>
        <begin position="426"/>
        <end position="441"/>
    </location>
</feature>
<keyword evidence="3" id="KW-1185">Reference proteome</keyword>
<dbReference type="HOGENOM" id="CLU_480017_0_0_1"/>
<accession>B4LBK4</accession>
<evidence type="ECO:0000256" key="1">
    <source>
        <dbReference type="SAM" id="MobiDB-lite"/>
    </source>
</evidence>
<feature type="region of interest" description="Disordered" evidence="1">
    <location>
        <begin position="186"/>
        <end position="212"/>
    </location>
</feature>
<evidence type="ECO:0000313" key="3">
    <source>
        <dbReference type="Proteomes" id="UP000008792"/>
    </source>
</evidence>
<dbReference type="AlphaFoldDB" id="B4LBK4"/>
<feature type="compositionally biased region" description="Pro residues" evidence="1">
    <location>
        <begin position="374"/>
        <end position="383"/>
    </location>
</feature>
<dbReference type="EMBL" id="CH940647">
    <property type="protein sequence ID" value="EDW70814.2"/>
    <property type="molecule type" value="Genomic_DNA"/>
</dbReference>
<feature type="compositionally biased region" description="Polar residues" evidence="1">
    <location>
        <begin position="342"/>
        <end position="373"/>
    </location>
</feature>
<feature type="compositionally biased region" description="Gly residues" evidence="1">
    <location>
        <begin position="442"/>
        <end position="456"/>
    </location>
</feature>
<feature type="region of interest" description="Disordered" evidence="1">
    <location>
        <begin position="332"/>
        <end position="405"/>
    </location>
</feature>
<proteinExistence type="predicted"/>
<sequence>MFCTESCEHCIHATSSGRVLSPRKSQAVQHKLSQIRQQQPSQMRQQPQQLQPQQQQQQQEQQQQHFPQQINYNLRYAPMPTTEFDNGCEADSQQLGVCIVTEGPEGFSFDCSVPIPNSFNYNAYRNMVQFFTSPDNNNNIHMSQPQQYSVARPAPRQNCQSEFMPQQHPALRSTLKTAPKQNYTCSDAAYNSAPPTASKPAKCPKVDRGQKRASQQQYAVLPPHNYPTTAASGTAKAPQVNAGYGSVTPMAPPYQNQQQCEPYCPFQSMQWQQQQPHVCTTTPDMQVQPLMRFDLPCRLVELQPDNACPDPTQPTFVLQLLAPIQASGYAEGLPMGAMPTSMPDTPKQNSITPPAPRNSLNSSEFSSPRASQSPPYPPYPPYPMTAALPKYQPCRKGPPKSNDAGQAEISYSHRLSDYENGFGNVNGNRTRNGSANRTGNGSANGSGNGGGNGNGIGNNGNGNGNGIGNGIGNGNDNGNSKPGYSNRLCPRCSHWCCHSHPGARQGGGNSQRF</sequence>
<protein>
    <submittedName>
        <fullName evidence="2">Uncharacterized protein</fullName>
    </submittedName>
</protein>